<dbReference type="Pfam" id="PF05860">
    <property type="entry name" value="TPS"/>
    <property type="match status" value="1"/>
</dbReference>
<reference evidence="4" key="1">
    <citation type="submission" date="2017-04" db="EMBL/GenBank/DDBJ databases">
        <authorList>
            <person name="Varghese N."/>
            <person name="Submissions S."/>
        </authorList>
    </citation>
    <scope>NUCLEOTIDE SEQUENCE [LARGE SCALE GENOMIC DNA]</scope>
    <source>
        <strain evidence="4">Ballard 720</strain>
    </source>
</reference>
<evidence type="ECO:0000313" key="3">
    <source>
        <dbReference type="EMBL" id="SMF52749.1"/>
    </source>
</evidence>
<dbReference type="CDD" id="cd20731">
    <property type="entry name" value="PoNe_FilH_TF-like"/>
    <property type="match status" value="1"/>
</dbReference>
<dbReference type="Gene3D" id="2.160.20.10">
    <property type="entry name" value="Single-stranded right-handed beta-helix, Pectin lyase-like"/>
    <property type="match status" value="1"/>
</dbReference>
<dbReference type="RefSeq" id="WP_085228625.1">
    <property type="nucleotide sequence ID" value="NZ_BSQD01000009.1"/>
</dbReference>
<dbReference type="STRING" id="28094.SAMN06295900_10972"/>
<dbReference type="EMBL" id="FXAH01000009">
    <property type="protein sequence ID" value="SMF52749.1"/>
    <property type="molecule type" value="Genomic_DNA"/>
</dbReference>
<dbReference type="InterPro" id="IPR025157">
    <property type="entry name" value="Hemagglutinin_rpt"/>
</dbReference>
<dbReference type="Proteomes" id="UP000192911">
    <property type="component" value="Unassembled WGS sequence"/>
</dbReference>
<evidence type="ECO:0000313" key="4">
    <source>
        <dbReference type="Proteomes" id="UP000192911"/>
    </source>
</evidence>
<evidence type="ECO:0000256" key="1">
    <source>
        <dbReference type="SAM" id="MobiDB-lite"/>
    </source>
</evidence>
<evidence type="ECO:0000259" key="2">
    <source>
        <dbReference type="SMART" id="SM00912"/>
    </source>
</evidence>
<proteinExistence type="predicted"/>
<keyword evidence="4" id="KW-1185">Reference proteome</keyword>
<dbReference type="GO" id="GO:0003824">
    <property type="term" value="F:catalytic activity"/>
    <property type="evidence" value="ECO:0007669"/>
    <property type="project" value="UniProtKB-ARBA"/>
</dbReference>
<dbReference type="GeneID" id="95549874"/>
<feature type="region of interest" description="Disordered" evidence="1">
    <location>
        <begin position="2251"/>
        <end position="2272"/>
    </location>
</feature>
<dbReference type="InterPro" id="IPR012334">
    <property type="entry name" value="Pectin_lyas_fold"/>
</dbReference>
<dbReference type="InterPro" id="IPR008619">
    <property type="entry name" value="Filamentous_hemagglutn_rpt"/>
</dbReference>
<dbReference type="InterPro" id="IPR008638">
    <property type="entry name" value="FhaB/CdiA-like_TPS"/>
</dbReference>
<dbReference type="Pfam" id="PF05594">
    <property type="entry name" value="Fil_haemagg"/>
    <property type="match status" value="8"/>
</dbReference>
<dbReference type="InterPro" id="IPR010069">
    <property type="entry name" value="CdiA_FHA1_rpt"/>
</dbReference>
<dbReference type="NCBIfam" id="TIGR01731">
    <property type="entry name" value="fil_hemag_20aa"/>
    <property type="match status" value="27"/>
</dbReference>
<dbReference type="Pfam" id="PF13018">
    <property type="entry name" value="ESPR"/>
    <property type="match status" value="1"/>
</dbReference>
<dbReference type="InterPro" id="IPR011050">
    <property type="entry name" value="Pectin_lyase_fold/virulence"/>
</dbReference>
<feature type="region of interest" description="Disordered" evidence="1">
    <location>
        <begin position="2430"/>
        <end position="2478"/>
    </location>
</feature>
<name>A0A1X7FIE0_TRICW</name>
<feature type="region of interest" description="Disordered" evidence="1">
    <location>
        <begin position="2584"/>
        <end position="2621"/>
    </location>
</feature>
<dbReference type="SUPFAM" id="SSF51126">
    <property type="entry name" value="Pectin lyase-like"/>
    <property type="match status" value="1"/>
</dbReference>
<accession>A0A1X7FIE0</accession>
<protein>
    <submittedName>
        <fullName evidence="3">Filamentous hemagglutinin</fullName>
    </submittedName>
</protein>
<feature type="domain" description="Filamentous haemagglutinin FhaB/tRNA nuclease CdiA-like TPS" evidence="2">
    <location>
        <begin position="87"/>
        <end position="208"/>
    </location>
</feature>
<gene>
    <name evidence="3" type="ORF">SAMN06295900_10972</name>
</gene>
<feature type="compositionally biased region" description="Polar residues" evidence="1">
    <location>
        <begin position="2261"/>
        <end position="2272"/>
    </location>
</feature>
<dbReference type="InterPro" id="IPR024973">
    <property type="entry name" value="ESPR"/>
</dbReference>
<dbReference type="SMART" id="SM00912">
    <property type="entry name" value="Haemagg_act"/>
    <property type="match status" value="1"/>
</dbReference>
<organism evidence="3 4">
    <name type="scientific">Trinickia caryophylli</name>
    <name type="common">Paraburkholderia caryophylli</name>
    <dbReference type="NCBI Taxonomy" id="28094"/>
    <lineage>
        <taxon>Bacteria</taxon>
        <taxon>Pseudomonadati</taxon>
        <taxon>Pseudomonadota</taxon>
        <taxon>Betaproteobacteria</taxon>
        <taxon>Burkholderiales</taxon>
        <taxon>Burkholderiaceae</taxon>
        <taxon>Trinickia</taxon>
    </lineage>
</organism>
<feature type="compositionally biased region" description="Polar residues" evidence="1">
    <location>
        <begin position="2359"/>
        <end position="2376"/>
    </location>
</feature>
<dbReference type="OrthoDB" id="5666689at2"/>
<dbReference type="Pfam" id="PF13332">
    <property type="entry name" value="Fil_haemagg_2"/>
    <property type="match status" value="4"/>
</dbReference>
<feature type="region of interest" description="Disordered" evidence="1">
    <location>
        <begin position="2356"/>
        <end position="2395"/>
    </location>
</feature>
<sequence length="3455" mass="343517">MNYGAYRLVFNKLRGMLVAVEETVSSTGKTNNGETRTVSSPAGRRTMTLFAMRHTAFAVSILAGAVPLAHAQIVTAPGSGASVIQTANGLPQVNIAKPSGAGVSVNTYSQFDVQKNGAILNNSANIVATQQAGYINGNPNLQPGQPAKIIVNQVNSNSPSQLRGYLEVAGSRAEVVIANASGLIVDGAGFINTSRAILTTGSPVYGPNGALSGFDVRGGRIAVQGAGMNASNVDQVDLIARAVQANAAVYGNALNVVTGTNHVDHDTLAATPIAGEGAVPAIAIDVGQLGGMYANRIFLTSNEFGVGVSNRGVIAAQAGDLTLAANGRLQLAGRTNASGNMSLAAQGGIDNSGSTYAQHDLSVNTKADVTNGGTLAAQRNTSVTAGSVASSGTLGAGIDGDGSVANAGNLKVETSGALTATGHNAAGGDASLSGASTNLAGSRTSANGNLALSAGDGDMTLAGATTVAGGTLAANAKGTLTNDNAVLSSSGAQTITAGVLSNASGQIVSKSTLDVKTSGATNNARGVIQAAGRESIRAASLDNTAGRVTALSGDGLTVATTGALVNAPGTTSTGDAGGVIGTNGALTLSGGAVSNQGQITAKGNATVRAQSLDNHAGTVLAAGDLGIAVADALDNRNGTLSGSGTVVNATSADNSGGTIEGDQLALSTTANLANRGGKIRQYGQTEQHVSSGGALDNTGGTIASNASSLSLSAQSIVNDGGTLDHAGTGTLGVAAATISNTAGGIVTDGTLDVSGNTVSNHGTMSAKGDASVHAQSLDNQSGKVVAAGGLSATLSGVLNNRNGLLSGAKTTVAAASGDNSGGGTIEGDQLVLSTTGDLVNRGGTLRQYGTANQRVSAGGVLDNTAGTIVGNASDLSVSAQSLINDSGAIQQAGTGTLDVSTAAAISNAGGKIVTNGSANVTGGAISNQGQISAKRDATVHASSFDNHAGSLAAAGNVGVTVAGALDNASGTLSGATATVTAASADNTSGTIEGDRLAVSTTGDLVNRGGTLRQYGATDQTVSAGGKLDNTGGTIATNAGNLAVVAQSIANGNGGSLQHAGTGALTLAALDMLANAGGQIATNGSLNAQAGRLDNTSGSLSAQGMANFDVTSGFANRSGTVYGRDGLAVTTQGALDSTSGSMQTAGNLTLSAGATLSNAHGTISANGQHGTMLVASADIDNTGGTLTDAGDGAMTITAATGVTNTAGTMGGNGDVTVAAQTLTNTAGAKLVAGGAANLDVTASVNNAGGTVYGGTALNLNRAGVRLTNDGGTLEGGADVSARVGSLSNAGGAIRANRDIVASGAVSGAGTMTSGRNLTLNVAGNYINDASNRLHADGDMSVSATGTLTNTGTLAASGSLAASGAQVVNAAGADMKSASTTINASGTLANAGRIEGDSVTTNSATLANTGTVIGNNVRVNAADIQNSGAAALIAGAQNVKLYASNSVSNMDGALIYSAGNLEIAQDGTRDGAGMLAHQTATLTNSSADIEADGNLDIAAHTIVNKRTTLVAEAGTPQSETSTLSLWTAGIPIGVQTQSRSSRTFSQWSWGGENDPISGGMAGKLRTPVSVTVPKSQVANLDASTQTFSLTQPLTEHFFDSTVTEEVCNDHCHTRMVEQTRQIATNPTQWYQGLQDNGDTYTITFWPDWNPKTQIRPDQVRVRIDLGSDSHDYVETNRTTTTTTTTDRLVSASNAAKMQAQGAIRINADGGSIMNQSSIMSAGGNLVRRATGGSVVDTGTVLQQTVTEQDTSTFYWHQKTGGDNDTKTVVYPNAPVASTTVAALPAIATSNQAVQTNAASITVGSVNRVGQTVTGSGVTGGDATGTQLGGVTGETSEVRATTGVMGQTARAGSANGATGGGARPQTLGSASSGIPDLTLPVNGLYKLQPAPGAAYLVATDPRFTSYNNFISSDYMLSALNLNPQTTQKRLGDGFYEEKLIRDQVTQLTGRTLLAGYADNLAEYTALMNSGVTYAKQFGLTPGIGLNDAQMKQLTTDMVWLVSQDVALPDGTHQSVLVPKLYLAQADTVDLQHSGALVSGNSVTLNATGDVSNSGHIVSDVATTVLGNNIVNRGVIGSGGTTVVAAVQDVRNVSGRIGGVDTVVQAGRDIVNETETFGVTQTLRDGNLVSTATSQGTLATGTISASRDVTIVAGRDLSVVGASIAAGNDALVAAGRDIDVRTTTLTATQDAHTDDRLNGGRDSVTRNLGSTIATGGSLAAISGRDMTLSGSTVQAGGDASMVAGNNLTVTAAKDTQTHDERSLGGSLTQHTASSYDETARGSTVNAAGNVLLGAGQTETVAGLLAQQGVSAVSAPAGGGNISVLGSNVTTGSTAADGTMSGGGAKLVATGDVTVGAVTETHDSQSWTHDSRSGFMSSSTMTDEKSSHRVVSAGSTVSGDTVTASAGKDLTVAGSTVASTHDLSLSAGRDLDITTTQDTSRSSHFHEETKSGLGAGGGAGISYGNTDTKDTTHDNSVTHNGSVVGSTNGSVSLLAGKDLHITGSEVIAAGDITGKAVNVTIDSATNTNHHDETHETKTSGFTLGLSGSIGNAIMTAASESRAASNSEDGRASALHSIAAAGAVGNAGAKAMMNPSQKPDIGVQLSFGTSESKSTSKEDQTTQTGSTVKAGGTAVFIATGDGTQGSGNVTIAGSDVSANNVLLDAKNQVNVVNTTNTDSTRSSNSSSSASVGVSYSLGGGFGISASMSNAHGDSNSDAVMQNNSHVTGANSLTIRSGGDTNIIGSDVAGRQVKVDVGGDLNVASVQDTTVSAAHQSSSGGGFSISQYGGASASFSAQRGNADGNYAAVNEQAGIKAGDGGYAIDVKGNTDLKGAYVASDADASKNSLTTGSLSFSDIENHSHYSANSAGVTIGGAGMGIVPMMPQFANGDESALTRSGVSAGSITVTNAANQKQDVAGLNRDTSNLNGTVSKLPDINDMLSRQSDLMNAANAAGSQVAQAIGTYADYRKAQALDAAKAAALRGDTGAAAQYKAEADAWSEGGANRVGLHMVGGAVLGGLGAGGALGAVGGAAGAGVSAALAPKLNDLANDFGAPGTLEHAIGNGIANVIATAAGAAVGGGAGAATASMADMYNRQLHPEEQSLIKKLAQDKASRDCNGDAACIGKATVFWSDLLERTAKGLVDDRANAENMTYLQSVLQTANDPGSEGARGGVAAYLENLRTAEQMLTPYMGKAITVNGVAVTADGAQQTYFSATAAQRADTYANYVLGTQPPAPVVPGVEARDESRLEYLGARNGAAQPDYTLEQALLGGAFANRVMGTVERIIASLDVGLAGPVSASAKGNISASQITMEGMPARLSTAEQGILSQIDNLGSTALQGDAREYVANNYFVRNGYTPLDGKCGAGNCFDGVYIKGDTVYINEVKPLNPNGSIKLSGPSDSMSTQMTDEWIGSAVRRLENSGNPESIKTAQLIKSAINENRLVKLVSGVNGQGMTTVKLGGK</sequence>
<dbReference type="NCBIfam" id="TIGR01901">
    <property type="entry name" value="adhes_NPXG"/>
    <property type="match status" value="1"/>
</dbReference>
<feature type="region of interest" description="Disordered" evidence="1">
    <location>
        <begin position="1844"/>
        <end position="1868"/>
    </location>
</feature>